<keyword evidence="8" id="KW-1185">Reference proteome</keyword>
<keyword evidence="2 5" id="KW-0812">Transmembrane</keyword>
<dbReference type="PANTHER" id="PTHR43027">
    <property type="entry name" value="DOXORUBICIN RESISTANCE ABC TRANSPORTER PERMEASE PROTEIN DRRC-RELATED"/>
    <property type="match status" value="1"/>
</dbReference>
<feature type="transmembrane region" description="Helical" evidence="5">
    <location>
        <begin position="147"/>
        <end position="171"/>
    </location>
</feature>
<evidence type="ECO:0000256" key="4">
    <source>
        <dbReference type="ARBA" id="ARBA00023136"/>
    </source>
</evidence>
<keyword evidence="3 5" id="KW-1133">Transmembrane helix</keyword>
<comment type="subcellular location">
    <subcellularLocation>
        <location evidence="1">Membrane</location>
        <topology evidence="1">Multi-pass membrane protein</topology>
    </subcellularLocation>
</comment>
<dbReference type="InterPro" id="IPR047817">
    <property type="entry name" value="ABC2_TM_bact-type"/>
</dbReference>
<name>A0A841DKQ0_9ACTN</name>
<evidence type="ECO:0000313" key="7">
    <source>
        <dbReference type="EMBL" id="MBB5979102.1"/>
    </source>
</evidence>
<protein>
    <submittedName>
        <fullName evidence="7">ABC-2 type transport system permease protein</fullName>
    </submittedName>
</protein>
<dbReference type="GO" id="GO:0016020">
    <property type="term" value="C:membrane"/>
    <property type="evidence" value="ECO:0007669"/>
    <property type="project" value="UniProtKB-SubCell"/>
</dbReference>
<feature type="transmembrane region" description="Helical" evidence="5">
    <location>
        <begin position="110"/>
        <end position="135"/>
    </location>
</feature>
<proteinExistence type="predicted"/>
<keyword evidence="4 5" id="KW-0472">Membrane</keyword>
<feature type="transmembrane region" description="Helical" evidence="5">
    <location>
        <begin position="66"/>
        <end position="90"/>
    </location>
</feature>
<sequence length="257" mass="27401">MSTLASTAPVRRPSPRLAVLRTETRLLLREPGTLFWVLGFPPLLLVILGSIPSFRQVNADLGVRMIDVYVPVLVLVAQIVTGLQAMPPIITGYRERGILRRMSATPVRPSALLTAQMGLNGAAGLVSALLCLTIGRLAFDVHLPDQLAGYVLALLLTAAAALALGALVSALAPTARLATAIGMVVFFPSLFSAGLWVPVQSMPHVLREIVVLLPFGAASRALDQAAAGHWPDWSHLGVLAAWTVVLSAAAARWFRWE</sequence>
<feature type="transmembrane region" description="Helical" evidence="5">
    <location>
        <begin position="177"/>
        <end position="197"/>
    </location>
</feature>
<dbReference type="GO" id="GO:0140359">
    <property type="term" value="F:ABC-type transporter activity"/>
    <property type="evidence" value="ECO:0007669"/>
    <property type="project" value="InterPro"/>
</dbReference>
<evidence type="ECO:0000259" key="6">
    <source>
        <dbReference type="PROSITE" id="PS51012"/>
    </source>
</evidence>
<reference evidence="7 8" key="1">
    <citation type="submission" date="2020-08" db="EMBL/GenBank/DDBJ databases">
        <title>Sequencing the genomes of 1000 actinobacteria strains.</title>
        <authorList>
            <person name="Klenk H.-P."/>
        </authorList>
    </citation>
    <scope>NUCLEOTIDE SEQUENCE [LARGE SCALE GENOMIC DNA]</scope>
    <source>
        <strain evidence="7 8">DSM 17294</strain>
    </source>
</reference>
<dbReference type="PROSITE" id="PS51012">
    <property type="entry name" value="ABC_TM2"/>
    <property type="match status" value="1"/>
</dbReference>
<dbReference type="InterPro" id="IPR013525">
    <property type="entry name" value="ABC2_TM"/>
</dbReference>
<dbReference type="PANTHER" id="PTHR43027:SF2">
    <property type="entry name" value="TRANSPORT PERMEASE PROTEIN"/>
    <property type="match status" value="1"/>
</dbReference>
<feature type="domain" description="ABC transmembrane type-2" evidence="6">
    <location>
        <begin position="32"/>
        <end position="257"/>
    </location>
</feature>
<dbReference type="Pfam" id="PF12698">
    <property type="entry name" value="ABC2_membrane_3"/>
    <property type="match status" value="1"/>
</dbReference>
<dbReference type="EMBL" id="JACHNF010000001">
    <property type="protein sequence ID" value="MBB5979102.1"/>
    <property type="molecule type" value="Genomic_DNA"/>
</dbReference>
<accession>A0A841DKQ0</accession>
<evidence type="ECO:0000256" key="2">
    <source>
        <dbReference type="ARBA" id="ARBA00022692"/>
    </source>
</evidence>
<dbReference type="Proteomes" id="UP000558997">
    <property type="component" value="Unassembled WGS sequence"/>
</dbReference>
<organism evidence="7 8">
    <name type="scientific">Kribbella solani</name>
    <dbReference type="NCBI Taxonomy" id="236067"/>
    <lineage>
        <taxon>Bacteria</taxon>
        <taxon>Bacillati</taxon>
        <taxon>Actinomycetota</taxon>
        <taxon>Actinomycetes</taxon>
        <taxon>Propionibacteriales</taxon>
        <taxon>Kribbellaceae</taxon>
        <taxon>Kribbella</taxon>
    </lineage>
</organism>
<evidence type="ECO:0000256" key="5">
    <source>
        <dbReference type="SAM" id="Phobius"/>
    </source>
</evidence>
<dbReference type="AlphaFoldDB" id="A0A841DKQ0"/>
<dbReference type="RefSeq" id="WP_184833856.1">
    <property type="nucleotide sequence ID" value="NZ_BAAAVN010000001.1"/>
</dbReference>
<comment type="caution">
    <text evidence="7">The sequence shown here is derived from an EMBL/GenBank/DDBJ whole genome shotgun (WGS) entry which is preliminary data.</text>
</comment>
<feature type="transmembrane region" description="Helical" evidence="5">
    <location>
        <begin position="233"/>
        <end position="254"/>
    </location>
</feature>
<feature type="transmembrane region" description="Helical" evidence="5">
    <location>
        <begin position="34"/>
        <end position="54"/>
    </location>
</feature>
<gene>
    <name evidence="7" type="ORF">HDA44_002443</name>
</gene>
<dbReference type="InterPro" id="IPR052902">
    <property type="entry name" value="ABC-2_transporter"/>
</dbReference>
<evidence type="ECO:0000256" key="3">
    <source>
        <dbReference type="ARBA" id="ARBA00022989"/>
    </source>
</evidence>
<evidence type="ECO:0000256" key="1">
    <source>
        <dbReference type="ARBA" id="ARBA00004141"/>
    </source>
</evidence>
<evidence type="ECO:0000313" key="8">
    <source>
        <dbReference type="Proteomes" id="UP000558997"/>
    </source>
</evidence>